<proteinExistence type="predicted"/>
<organism evidence="2 3">
    <name type="scientific">Ogataea polymorpha</name>
    <dbReference type="NCBI Taxonomy" id="460523"/>
    <lineage>
        <taxon>Eukaryota</taxon>
        <taxon>Fungi</taxon>
        <taxon>Dikarya</taxon>
        <taxon>Ascomycota</taxon>
        <taxon>Saccharomycotina</taxon>
        <taxon>Pichiomycetes</taxon>
        <taxon>Pichiales</taxon>
        <taxon>Pichiaceae</taxon>
        <taxon>Ogataea</taxon>
    </lineage>
</organism>
<dbReference type="SUPFAM" id="SSF54928">
    <property type="entry name" value="RNA-binding domain, RBD"/>
    <property type="match status" value="1"/>
</dbReference>
<protein>
    <submittedName>
        <fullName evidence="2">Uncharacterized protein</fullName>
    </submittedName>
</protein>
<gene>
    <name evidence="2" type="ORF">OGATHE_002853</name>
</gene>
<sequence>MSLFRNQFEFPIILVKNLPYDVKPAELYEIFGKFGNIHEIRVGADKELKGQALVVYTNYRSCQTALDKMKGFNLNGRYIICSLYQVEKSTAMELREKMKENNNTDQ</sequence>
<name>A0A1B7SLR0_9ASCO</name>
<keyword evidence="1" id="KW-0694">RNA-binding</keyword>
<dbReference type="AlphaFoldDB" id="A0A1B7SLR0"/>
<accession>A0A1B7SLR0</accession>
<evidence type="ECO:0000256" key="1">
    <source>
        <dbReference type="ARBA" id="ARBA00022884"/>
    </source>
</evidence>
<dbReference type="InterPro" id="IPR000504">
    <property type="entry name" value="RRM_dom"/>
</dbReference>
<reference evidence="2" key="2">
    <citation type="submission" date="2021-01" db="EMBL/GenBank/DDBJ databases">
        <authorList>
            <person name="Schikora-Tamarit M.A."/>
        </authorList>
    </citation>
    <scope>NUCLEOTIDE SEQUENCE</scope>
    <source>
        <strain evidence="2">NCAIM Y.01608</strain>
    </source>
</reference>
<dbReference type="Proteomes" id="UP000788993">
    <property type="component" value="Unassembled WGS sequence"/>
</dbReference>
<dbReference type="PANTHER" id="PTHR10352">
    <property type="entry name" value="EUKARYOTIC TRANSLATION INITIATION FACTOR 3 SUBUNIT G"/>
    <property type="match status" value="1"/>
</dbReference>
<dbReference type="SMART" id="SM00360">
    <property type="entry name" value="RRM"/>
    <property type="match status" value="1"/>
</dbReference>
<dbReference type="Pfam" id="PF00076">
    <property type="entry name" value="RRM_1"/>
    <property type="match status" value="1"/>
</dbReference>
<keyword evidence="3" id="KW-1185">Reference proteome</keyword>
<dbReference type="InterPro" id="IPR012677">
    <property type="entry name" value="Nucleotide-bd_a/b_plait_sf"/>
</dbReference>
<dbReference type="RefSeq" id="XP_018212233.1">
    <property type="nucleotide sequence ID" value="XM_018355834.1"/>
</dbReference>
<reference evidence="2" key="1">
    <citation type="journal article" date="2021" name="Open Biol.">
        <title>Shared evolutionary footprints suggest mitochondrial oxidative damage underlies multiple complex I losses in fungi.</title>
        <authorList>
            <person name="Schikora-Tamarit M.A."/>
            <person name="Marcet-Houben M."/>
            <person name="Nosek J."/>
            <person name="Gabaldon T."/>
        </authorList>
    </citation>
    <scope>NUCLEOTIDE SEQUENCE</scope>
    <source>
        <strain evidence="2">NCAIM Y.01608</strain>
    </source>
</reference>
<dbReference type="PROSITE" id="PS50102">
    <property type="entry name" value="RRM"/>
    <property type="match status" value="1"/>
</dbReference>
<dbReference type="OrthoDB" id="275748at2759"/>
<dbReference type="GO" id="GO:0003723">
    <property type="term" value="F:RNA binding"/>
    <property type="evidence" value="ECO:0007669"/>
    <property type="project" value="UniProtKB-UniRule"/>
</dbReference>
<dbReference type="InterPro" id="IPR035979">
    <property type="entry name" value="RBD_domain_sf"/>
</dbReference>
<evidence type="ECO:0000313" key="2">
    <source>
        <dbReference type="EMBL" id="KAH3670040.1"/>
    </source>
</evidence>
<dbReference type="Gene3D" id="3.30.70.330">
    <property type="match status" value="1"/>
</dbReference>
<dbReference type="EMBL" id="JAEUBD010000983">
    <property type="protein sequence ID" value="KAH3670040.1"/>
    <property type="molecule type" value="Genomic_DNA"/>
</dbReference>
<evidence type="ECO:0000313" key="3">
    <source>
        <dbReference type="Proteomes" id="UP000788993"/>
    </source>
</evidence>
<comment type="caution">
    <text evidence="2">The sequence shown here is derived from an EMBL/GenBank/DDBJ whole genome shotgun (WGS) entry which is preliminary data.</text>
</comment>